<dbReference type="OrthoDB" id="9797738at2"/>
<evidence type="ECO:0000313" key="2">
    <source>
        <dbReference type="Proteomes" id="UP000031631"/>
    </source>
</evidence>
<dbReference type="AlphaFoldDB" id="A0A7U6JIY8"/>
<dbReference type="RefSeq" id="WP_041068785.1">
    <property type="nucleotide sequence ID" value="NZ_AP012273.1"/>
</dbReference>
<accession>A0A7U6JIY8</accession>
<evidence type="ECO:0000313" key="1">
    <source>
        <dbReference type="EMBL" id="BAO45307.1"/>
    </source>
</evidence>
<proteinExistence type="predicted"/>
<name>A0A7U6JIY8_9GAMM</name>
<sequence length="78" mass="8715">MQPIVMDPGSTSLEQHPALVLTKRQSRKRFPEGCVTLVDSEADAIHGSRPDENLYAALVYGPSPSSEGLRLYYLVRWL</sequence>
<protein>
    <submittedName>
        <fullName evidence="1">Uncharacterized protein</fullName>
    </submittedName>
</protein>
<reference evidence="1 2" key="1">
    <citation type="journal article" date="2014" name="PLoS ONE">
        <title>Physiological and genomic features of a novel sulfur-oxidizing gammaproteobacterium belonging to a previously uncultivated symbiotic lineage isolated from a hydrothermal vent.</title>
        <authorList>
            <person name="Nunoura T."/>
            <person name="Takaki Y."/>
            <person name="Kazama H."/>
            <person name="Kakuta J."/>
            <person name="Shimamura S."/>
            <person name="Makita H."/>
            <person name="Hirai M."/>
            <person name="Miyazaki M."/>
            <person name="Takai K."/>
        </authorList>
    </citation>
    <scope>NUCLEOTIDE SEQUENCE [LARGE SCALE GENOMIC DNA]</scope>
    <source>
        <strain evidence="1 2">Hiromi1</strain>
    </source>
</reference>
<dbReference type="KEGG" id="tbn:TBH_C2397"/>
<dbReference type="EMBL" id="AP012273">
    <property type="protein sequence ID" value="BAO45307.1"/>
    <property type="molecule type" value="Genomic_DNA"/>
</dbReference>
<gene>
    <name evidence="1" type="ORF">TBH_C2397</name>
</gene>
<dbReference type="Proteomes" id="UP000031631">
    <property type="component" value="Chromosome"/>
</dbReference>
<keyword evidence="2" id="KW-1185">Reference proteome</keyword>
<organism evidence="1 2">
    <name type="scientific">Thiolapillus brandeum</name>
    <dbReference type="NCBI Taxonomy" id="1076588"/>
    <lineage>
        <taxon>Bacteria</taxon>
        <taxon>Pseudomonadati</taxon>
        <taxon>Pseudomonadota</taxon>
        <taxon>Gammaproteobacteria</taxon>
        <taxon>Chromatiales</taxon>
        <taxon>Sedimenticolaceae</taxon>
        <taxon>Thiolapillus</taxon>
    </lineage>
</organism>